<evidence type="ECO:0000313" key="4">
    <source>
        <dbReference type="EMBL" id="QNT64407.1"/>
    </source>
</evidence>
<evidence type="ECO:0000256" key="2">
    <source>
        <dbReference type="ARBA" id="ARBA00023125"/>
    </source>
</evidence>
<dbReference type="Pfam" id="PF01047">
    <property type="entry name" value="MarR"/>
    <property type="match status" value="1"/>
</dbReference>
<organism evidence="4 5">
    <name type="scientific">Weissella koreensis</name>
    <dbReference type="NCBI Taxonomy" id="165096"/>
    <lineage>
        <taxon>Bacteria</taxon>
        <taxon>Bacillati</taxon>
        <taxon>Bacillota</taxon>
        <taxon>Bacilli</taxon>
        <taxon>Lactobacillales</taxon>
        <taxon>Lactobacillaceae</taxon>
        <taxon>Weissella</taxon>
    </lineage>
</organism>
<reference evidence="4 5" key="1">
    <citation type="submission" date="2019-08" db="EMBL/GenBank/DDBJ databases">
        <authorList>
            <person name="Chang H.C."/>
            <person name="Mun S.Y."/>
        </authorList>
    </citation>
    <scope>NUCLEOTIDE SEQUENCE [LARGE SCALE GENOMIC DNA]</scope>
    <source>
        <strain evidence="4 5">SK</strain>
    </source>
</reference>
<dbReference type="GO" id="GO:0003677">
    <property type="term" value="F:DNA binding"/>
    <property type="evidence" value="ECO:0007669"/>
    <property type="project" value="UniProtKB-KW"/>
</dbReference>
<keyword evidence="1" id="KW-0805">Transcription regulation</keyword>
<dbReference type="PROSITE" id="PS50995">
    <property type="entry name" value="HTH_MARR_2"/>
    <property type="match status" value="1"/>
</dbReference>
<dbReference type="InterPro" id="IPR036390">
    <property type="entry name" value="WH_DNA-bd_sf"/>
</dbReference>
<dbReference type="InterPro" id="IPR036388">
    <property type="entry name" value="WH-like_DNA-bd_sf"/>
</dbReference>
<evidence type="ECO:0000256" key="3">
    <source>
        <dbReference type="ARBA" id="ARBA00023163"/>
    </source>
</evidence>
<protein>
    <submittedName>
        <fullName evidence="4">Winged helix-turn-helix transcriptional regulator</fullName>
    </submittedName>
</protein>
<keyword evidence="5" id="KW-1185">Reference proteome</keyword>
<dbReference type="PANTHER" id="PTHR35790:SF4">
    <property type="entry name" value="HTH-TYPE TRANSCRIPTIONAL REGULATOR PCHR"/>
    <property type="match status" value="1"/>
</dbReference>
<dbReference type="GO" id="GO:0003700">
    <property type="term" value="F:DNA-binding transcription factor activity"/>
    <property type="evidence" value="ECO:0007669"/>
    <property type="project" value="InterPro"/>
</dbReference>
<dbReference type="EMBL" id="CP043431">
    <property type="protein sequence ID" value="QNT64407.1"/>
    <property type="molecule type" value="Genomic_DNA"/>
</dbReference>
<dbReference type="RefSeq" id="WP_006846135.1">
    <property type="nucleotide sequence ID" value="NZ_CP026847.1"/>
</dbReference>
<name>A0A7H1MLS1_9LACO</name>
<evidence type="ECO:0000313" key="5">
    <source>
        <dbReference type="Proteomes" id="UP000516446"/>
    </source>
</evidence>
<accession>A0A7H1MLS1</accession>
<proteinExistence type="predicted"/>
<dbReference type="AlphaFoldDB" id="A0A7H1MLS1"/>
<dbReference type="InterPro" id="IPR052067">
    <property type="entry name" value="Metal_resp_HTH_trans_reg"/>
</dbReference>
<sequence length="155" mass="18058">MENREDVFMSAYIEVVNNFMRLNRAVVTNQFTGYTHVEVETVDLVGHLDEPNVTKIADETGMTRGGVTKLMNKLVNKDLVVSFQRPNNKKERYFKLTEAGKNLFARHADLHTDIVRRDQQIFDLLKEEELNEMLDFAGKLNQHFEQEMHKLNTSN</sequence>
<keyword evidence="2" id="KW-0238">DNA-binding</keyword>
<dbReference type="Proteomes" id="UP000516446">
    <property type="component" value="Chromosome"/>
</dbReference>
<dbReference type="Gene3D" id="1.10.10.10">
    <property type="entry name" value="Winged helix-like DNA-binding domain superfamily/Winged helix DNA-binding domain"/>
    <property type="match status" value="1"/>
</dbReference>
<dbReference type="SMART" id="SM00347">
    <property type="entry name" value="HTH_MARR"/>
    <property type="match status" value="1"/>
</dbReference>
<dbReference type="PANTHER" id="PTHR35790">
    <property type="entry name" value="HTH-TYPE TRANSCRIPTIONAL REGULATOR PCHR"/>
    <property type="match status" value="1"/>
</dbReference>
<keyword evidence="3" id="KW-0804">Transcription</keyword>
<dbReference type="SUPFAM" id="SSF46785">
    <property type="entry name" value="Winged helix' DNA-binding domain"/>
    <property type="match status" value="1"/>
</dbReference>
<dbReference type="InterPro" id="IPR000835">
    <property type="entry name" value="HTH_MarR-typ"/>
</dbReference>
<evidence type="ECO:0000256" key="1">
    <source>
        <dbReference type="ARBA" id="ARBA00023015"/>
    </source>
</evidence>
<dbReference type="OMA" id="KIHEDLH"/>
<gene>
    <name evidence="4" type="ORF">FY536_03510</name>
</gene>